<dbReference type="STRING" id="526222.Desal_2246"/>
<dbReference type="GO" id="GO:0005829">
    <property type="term" value="C:cytosol"/>
    <property type="evidence" value="ECO:0007669"/>
    <property type="project" value="TreeGrafter"/>
</dbReference>
<comment type="subcellular location">
    <subcellularLocation>
        <location evidence="9">Cytoplasm</location>
    </subcellularLocation>
</comment>
<comment type="catalytic activity">
    <reaction evidence="9">
        <text>L-aspartate + H(+) = beta-alanine + CO2</text>
        <dbReference type="Rhea" id="RHEA:19497"/>
        <dbReference type="ChEBI" id="CHEBI:15378"/>
        <dbReference type="ChEBI" id="CHEBI:16526"/>
        <dbReference type="ChEBI" id="CHEBI:29991"/>
        <dbReference type="ChEBI" id="CHEBI:57966"/>
        <dbReference type="EC" id="4.1.1.11"/>
    </reaction>
</comment>
<comment type="cofactor">
    <cofactor evidence="9 10">
        <name>pyruvate</name>
        <dbReference type="ChEBI" id="CHEBI:15361"/>
    </cofactor>
    <text evidence="9 10">Binds 1 pyruvoyl group covalently per subunit.</text>
</comment>
<evidence type="ECO:0000256" key="5">
    <source>
        <dbReference type="ARBA" id="ARBA00023145"/>
    </source>
</evidence>
<sequence>MGSRCLLKSKIHRATITDANVDYEGSISIDVDLLEKAGILPFERVDVLNVDNGERLTTYAIEGGPGEFCLNGAAAHKGEAGQKIIICTYTWLDEDELGLHKPKVVLLGDGNKVKKA</sequence>
<evidence type="ECO:0000256" key="6">
    <source>
        <dbReference type="ARBA" id="ARBA00023239"/>
    </source>
</evidence>
<dbReference type="KEGG" id="dsa:Desal_2246"/>
<dbReference type="AlphaFoldDB" id="C6BWM2"/>
<evidence type="ECO:0000256" key="8">
    <source>
        <dbReference type="ARBA" id="ARBA00023317"/>
    </source>
</evidence>
<accession>C6BWM2</accession>
<protein>
    <recommendedName>
        <fullName evidence="9">Aspartate 1-decarboxylase</fullName>
        <ecNumber evidence="9">4.1.1.11</ecNumber>
    </recommendedName>
    <alternativeName>
        <fullName evidence="9">Aspartate alpha-decarboxylase</fullName>
    </alternativeName>
    <component>
        <recommendedName>
            <fullName evidence="9">Aspartate 1-decarboxylase beta chain</fullName>
        </recommendedName>
    </component>
    <component>
        <recommendedName>
            <fullName evidence="9">Aspartate 1-decarboxylase alpha chain</fullName>
        </recommendedName>
    </component>
</protein>
<dbReference type="InterPro" id="IPR009010">
    <property type="entry name" value="Asp_de-COase-like_dom_sf"/>
</dbReference>
<dbReference type="CDD" id="cd06919">
    <property type="entry name" value="Asp_decarbox"/>
    <property type="match status" value="1"/>
</dbReference>
<dbReference type="SUPFAM" id="SSF50692">
    <property type="entry name" value="ADC-like"/>
    <property type="match status" value="1"/>
</dbReference>
<dbReference type="GO" id="GO:0004068">
    <property type="term" value="F:aspartate 1-decarboxylase activity"/>
    <property type="evidence" value="ECO:0007669"/>
    <property type="project" value="UniProtKB-UniRule"/>
</dbReference>
<feature type="active site" description="Schiff-base intermediate with substrate; via pyruvic acid" evidence="9 10">
    <location>
        <position position="26"/>
    </location>
</feature>
<keyword evidence="2 9" id="KW-0566">Pantothenate biosynthesis</keyword>
<evidence type="ECO:0000256" key="4">
    <source>
        <dbReference type="ARBA" id="ARBA00022813"/>
    </source>
</evidence>
<dbReference type="HOGENOM" id="CLU_115305_2_1_7"/>
<dbReference type="GO" id="GO:0006523">
    <property type="term" value="P:alanine biosynthetic process"/>
    <property type="evidence" value="ECO:0007669"/>
    <property type="project" value="InterPro"/>
</dbReference>
<evidence type="ECO:0000256" key="3">
    <source>
        <dbReference type="ARBA" id="ARBA00022793"/>
    </source>
</evidence>
<comment type="subunit">
    <text evidence="9">Heterooctamer of four alpha and four beta subunits.</text>
</comment>
<dbReference type="UniPathway" id="UPA00028">
    <property type="reaction ID" value="UER00002"/>
</dbReference>
<keyword evidence="15" id="KW-1185">Reference proteome</keyword>
<dbReference type="PIRSF" id="PIRSF006246">
    <property type="entry name" value="Asp_decarbox"/>
    <property type="match status" value="1"/>
</dbReference>
<feature type="modified residue" description="Pyruvic acid (Ser)" evidence="9 12">
    <location>
        <position position="26"/>
    </location>
</feature>
<dbReference type="Gene3D" id="2.40.40.20">
    <property type="match status" value="1"/>
</dbReference>
<feature type="chain" id="PRO_5011838865" description="Aspartate 1-decarboxylase beta chain" evidence="9 13">
    <location>
        <begin position="1"/>
        <end position="25"/>
    </location>
</feature>
<dbReference type="eggNOG" id="COG0853">
    <property type="taxonomic scope" value="Bacteria"/>
</dbReference>
<evidence type="ECO:0000256" key="9">
    <source>
        <dbReference type="HAMAP-Rule" id="MF_00446"/>
    </source>
</evidence>
<comment type="similarity">
    <text evidence="9">Belongs to the PanD family.</text>
</comment>
<comment type="function">
    <text evidence="9">Catalyzes the pyruvoyl-dependent decarboxylation of aspartate to produce beta-alanine.</text>
</comment>
<dbReference type="OrthoDB" id="9803983at2"/>
<evidence type="ECO:0000256" key="2">
    <source>
        <dbReference type="ARBA" id="ARBA00022655"/>
    </source>
</evidence>
<evidence type="ECO:0000256" key="1">
    <source>
        <dbReference type="ARBA" id="ARBA00022490"/>
    </source>
</evidence>
<keyword evidence="4 9" id="KW-0068">Autocatalytic cleavage</keyword>
<keyword evidence="5 9" id="KW-0865">Zymogen</keyword>
<gene>
    <name evidence="9" type="primary">panD</name>
    <name evidence="14" type="ordered locus">Desal_2246</name>
</gene>
<dbReference type="EMBL" id="CP001649">
    <property type="protein sequence ID" value="ACS80302.1"/>
    <property type="molecule type" value="Genomic_DNA"/>
</dbReference>
<evidence type="ECO:0000313" key="15">
    <source>
        <dbReference type="Proteomes" id="UP000002601"/>
    </source>
</evidence>
<evidence type="ECO:0000256" key="10">
    <source>
        <dbReference type="PIRSR" id="PIRSR006246-1"/>
    </source>
</evidence>
<keyword evidence="8 9" id="KW-0670">Pyruvate</keyword>
<keyword evidence="3 9" id="KW-0210">Decarboxylase</keyword>
<dbReference type="Pfam" id="PF02261">
    <property type="entry name" value="Asp_decarbox"/>
    <property type="match status" value="1"/>
</dbReference>
<dbReference type="NCBIfam" id="TIGR00223">
    <property type="entry name" value="panD"/>
    <property type="match status" value="1"/>
</dbReference>
<evidence type="ECO:0000256" key="12">
    <source>
        <dbReference type="PIRSR" id="PIRSR006246-3"/>
    </source>
</evidence>
<feature type="chain" id="PRO_5011838867" description="Aspartate 1-decarboxylase alpha chain" evidence="9 13">
    <location>
        <begin position="26"/>
        <end position="116"/>
    </location>
</feature>
<dbReference type="EC" id="4.1.1.11" evidence="9"/>
<comment type="PTM">
    <text evidence="9 12">Is synthesized initially as an inactive proenzyme, which is activated by self-cleavage at a specific serine bond to produce a beta-subunit with a hydroxyl group at its C-terminus and an alpha-subunit with a pyruvoyl group at its N-terminus.</text>
</comment>
<proteinExistence type="inferred from homology"/>
<keyword evidence="7 9" id="KW-0704">Schiff base</keyword>
<keyword evidence="6 9" id="KW-0456">Lyase</keyword>
<comment type="pathway">
    <text evidence="9">Cofactor biosynthesis; (R)-pantothenate biosynthesis; beta-alanine from L-aspartate: step 1/1.</text>
</comment>
<dbReference type="Proteomes" id="UP000002601">
    <property type="component" value="Chromosome"/>
</dbReference>
<dbReference type="GO" id="GO:0015940">
    <property type="term" value="P:pantothenate biosynthetic process"/>
    <property type="evidence" value="ECO:0007669"/>
    <property type="project" value="UniProtKB-UniRule"/>
</dbReference>
<reference evidence="14 15" key="1">
    <citation type="submission" date="2009-06" db="EMBL/GenBank/DDBJ databases">
        <title>Complete sequence of Desulfovibrio salexigens DSM 2638.</title>
        <authorList>
            <consortium name="US DOE Joint Genome Institute"/>
            <person name="Lucas S."/>
            <person name="Copeland A."/>
            <person name="Lapidus A."/>
            <person name="Glavina del Rio T."/>
            <person name="Tice H."/>
            <person name="Bruce D."/>
            <person name="Goodwin L."/>
            <person name="Pitluck S."/>
            <person name="Munk A.C."/>
            <person name="Brettin T."/>
            <person name="Detter J.C."/>
            <person name="Han C."/>
            <person name="Tapia R."/>
            <person name="Larimer F."/>
            <person name="Land M."/>
            <person name="Hauser L."/>
            <person name="Kyrpides N."/>
            <person name="Anderson I."/>
            <person name="Wall J.D."/>
            <person name="Arkin A.P."/>
            <person name="Dehal P."/>
            <person name="Chivian D."/>
            <person name="Giles B."/>
            <person name="Hazen T.C."/>
        </authorList>
    </citation>
    <scope>NUCLEOTIDE SEQUENCE [LARGE SCALE GENOMIC DNA]</scope>
    <source>
        <strain evidence="15">ATCC 14822 / DSM 2638 / NCIMB 8403 / VKM B-1763</strain>
    </source>
</reference>
<keyword evidence="1 9" id="KW-0963">Cytoplasm</keyword>
<dbReference type="RefSeq" id="WP_015852118.1">
    <property type="nucleotide sequence ID" value="NC_012881.1"/>
</dbReference>
<dbReference type="PANTHER" id="PTHR21012:SF0">
    <property type="entry name" value="ASPARTATE 1-DECARBOXYLASE"/>
    <property type="match status" value="1"/>
</dbReference>
<dbReference type="InterPro" id="IPR003190">
    <property type="entry name" value="Asp_decarbox"/>
</dbReference>
<evidence type="ECO:0000256" key="11">
    <source>
        <dbReference type="PIRSR" id="PIRSR006246-2"/>
    </source>
</evidence>
<evidence type="ECO:0000256" key="13">
    <source>
        <dbReference type="PIRSR" id="PIRSR006246-5"/>
    </source>
</evidence>
<name>C6BWM2_MARSD</name>
<feature type="active site" description="Proton donor" evidence="9 10">
    <location>
        <position position="59"/>
    </location>
</feature>
<organism evidence="14 15">
    <name type="scientific">Maridesulfovibrio salexigens (strain ATCC 14822 / DSM 2638 / NCIMB 8403 / VKM B-1763)</name>
    <name type="common">Desulfovibrio salexigens</name>
    <dbReference type="NCBI Taxonomy" id="526222"/>
    <lineage>
        <taxon>Bacteria</taxon>
        <taxon>Pseudomonadati</taxon>
        <taxon>Thermodesulfobacteriota</taxon>
        <taxon>Desulfovibrionia</taxon>
        <taxon>Desulfovibrionales</taxon>
        <taxon>Desulfovibrionaceae</taxon>
        <taxon>Maridesulfovibrio</taxon>
    </lineage>
</organism>
<evidence type="ECO:0000256" key="7">
    <source>
        <dbReference type="ARBA" id="ARBA00023270"/>
    </source>
</evidence>
<feature type="binding site" evidence="9 11">
    <location>
        <begin position="72"/>
        <end position="74"/>
    </location>
    <ligand>
        <name>substrate</name>
    </ligand>
</feature>
<evidence type="ECO:0000313" key="14">
    <source>
        <dbReference type="EMBL" id="ACS80302.1"/>
    </source>
</evidence>
<dbReference type="PANTHER" id="PTHR21012">
    <property type="entry name" value="ASPARTATE 1-DECARBOXYLASE"/>
    <property type="match status" value="1"/>
</dbReference>
<dbReference type="HAMAP" id="MF_00446">
    <property type="entry name" value="PanD"/>
    <property type="match status" value="1"/>
</dbReference>
<feature type="binding site" evidence="9 11">
    <location>
        <position position="58"/>
    </location>
    <ligand>
        <name>substrate</name>
    </ligand>
</feature>